<feature type="transmembrane region" description="Helical" evidence="7">
    <location>
        <begin position="171"/>
        <end position="197"/>
    </location>
</feature>
<feature type="domain" description="Type II secretion system protein GspF" evidence="8">
    <location>
        <begin position="274"/>
        <end position="396"/>
    </location>
</feature>
<dbReference type="InterPro" id="IPR003004">
    <property type="entry name" value="GspF/PilC"/>
</dbReference>
<keyword evidence="4 7" id="KW-0812">Transmembrane</keyword>
<comment type="caution">
    <text evidence="9">The sequence shown here is derived from an EMBL/GenBank/DDBJ whole genome shotgun (WGS) entry which is preliminary data.</text>
</comment>
<feature type="transmembrane region" description="Helical" evidence="7">
    <location>
        <begin position="224"/>
        <end position="242"/>
    </location>
</feature>
<reference evidence="9 10" key="1">
    <citation type="submission" date="2021-01" db="EMBL/GenBank/DDBJ databases">
        <title>Genomic Encyclopedia of Type Strains, Phase IV (KMG-IV): sequencing the most valuable type-strain genomes for metagenomic binning, comparative biology and taxonomic classification.</title>
        <authorList>
            <person name="Goeker M."/>
        </authorList>
    </citation>
    <scope>NUCLEOTIDE SEQUENCE [LARGE SCALE GENOMIC DNA]</scope>
    <source>
        <strain evidence="9 10">DSM 24436</strain>
    </source>
</reference>
<dbReference type="InterPro" id="IPR018076">
    <property type="entry name" value="T2SS_GspF_dom"/>
</dbReference>
<evidence type="ECO:0000256" key="3">
    <source>
        <dbReference type="ARBA" id="ARBA00022475"/>
    </source>
</evidence>
<dbReference type="Pfam" id="PF00482">
    <property type="entry name" value="T2SSF"/>
    <property type="match status" value="2"/>
</dbReference>
<feature type="domain" description="Type II secretion system protein GspF" evidence="8">
    <location>
        <begin position="71"/>
        <end position="194"/>
    </location>
</feature>
<accession>A0ABS2MQ33</accession>
<dbReference type="InterPro" id="IPR042094">
    <property type="entry name" value="T2SS_GspF_sf"/>
</dbReference>
<sequence length="405" mass="44600">MVNVYKVKEVDLKGRVIEQVYRGETEHDIVQLIRSKGHKPVRIEAEVEKGQDIAEIKVFQPKVKVKDIALFCKQLYTMLDAGMPLITALDVLSIQAENKTLKAVIHDMATNVQKGEVLSTAMKRHRKVFPYLLISMVEAGELTGNLDSVLDRMSTHYTKENRINSKIKGALMYPAILSIIIVVVVVFLLTFVLPTFIGMFESSGTELPGVTRALLAISGALQNYWYIFLAVLIGAIVVLNRITATIGGKRFFDNLKLKIPVVGDSLKKIATSRFTRTLSTLLASGIPIIQALETSANVTNNQVVIDGIEEVNDGIKTGAVLSSLLKRVGVFPPMMISMVGVGEESGALEEMLEKTADYYDEELETATARMISVIEPVMIVVMAVVVGFIVISMILPMFDMYSTIA</sequence>
<keyword evidence="5 7" id="KW-1133">Transmembrane helix</keyword>
<evidence type="ECO:0000313" key="9">
    <source>
        <dbReference type="EMBL" id="MBM7561519.1"/>
    </source>
</evidence>
<gene>
    <name evidence="9" type="ORF">JOC49_001039</name>
</gene>
<feature type="transmembrane region" description="Helical" evidence="7">
    <location>
        <begin position="377"/>
        <end position="398"/>
    </location>
</feature>
<dbReference type="EMBL" id="JAFBDT010000005">
    <property type="protein sequence ID" value="MBM7561519.1"/>
    <property type="molecule type" value="Genomic_DNA"/>
</dbReference>
<dbReference type="Gene3D" id="1.20.81.30">
    <property type="entry name" value="Type II secretion system (T2SS), domain F"/>
    <property type="match status" value="2"/>
</dbReference>
<keyword evidence="3" id="KW-1003">Cell membrane</keyword>
<dbReference type="RefSeq" id="WP_204663093.1">
    <property type="nucleotide sequence ID" value="NZ_JAFBDT010000005.1"/>
</dbReference>
<evidence type="ECO:0000256" key="4">
    <source>
        <dbReference type="ARBA" id="ARBA00022692"/>
    </source>
</evidence>
<evidence type="ECO:0000256" key="1">
    <source>
        <dbReference type="ARBA" id="ARBA00004651"/>
    </source>
</evidence>
<dbReference type="Proteomes" id="UP000767854">
    <property type="component" value="Unassembled WGS sequence"/>
</dbReference>
<proteinExistence type="inferred from homology"/>
<evidence type="ECO:0000256" key="2">
    <source>
        <dbReference type="ARBA" id="ARBA00005745"/>
    </source>
</evidence>
<comment type="subcellular location">
    <subcellularLocation>
        <location evidence="1">Cell membrane</location>
        <topology evidence="1">Multi-pass membrane protein</topology>
    </subcellularLocation>
</comment>
<evidence type="ECO:0000256" key="5">
    <source>
        <dbReference type="ARBA" id="ARBA00022989"/>
    </source>
</evidence>
<comment type="similarity">
    <text evidence="2">Belongs to the GSP F family.</text>
</comment>
<organism evidence="9 10">
    <name type="scientific">Fusibacter tunisiensis</name>
    <dbReference type="NCBI Taxonomy" id="1008308"/>
    <lineage>
        <taxon>Bacteria</taxon>
        <taxon>Bacillati</taxon>
        <taxon>Bacillota</taxon>
        <taxon>Clostridia</taxon>
        <taxon>Eubacteriales</taxon>
        <taxon>Eubacteriales Family XII. Incertae Sedis</taxon>
        <taxon>Fusibacter</taxon>
    </lineage>
</organism>
<name>A0ABS2MQ33_9FIRM</name>
<keyword evidence="10" id="KW-1185">Reference proteome</keyword>
<evidence type="ECO:0000313" key="10">
    <source>
        <dbReference type="Proteomes" id="UP000767854"/>
    </source>
</evidence>
<keyword evidence="6 7" id="KW-0472">Membrane</keyword>
<dbReference type="PANTHER" id="PTHR30012:SF0">
    <property type="entry name" value="TYPE II SECRETION SYSTEM PROTEIN F-RELATED"/>
    <property type="match status" value="1"/>
</dbReference>
<dbReference type="PRINTS" id="PR00812">
    <property type="entry name" value="BCTERIALGSPF"/>
</dbReference>
<evidence type="ECO:0000259" key="8">
    <source>
        <dbReference type="Pfam" id="PF00482"/>
    </source>
</evidence>
<protein>
    <submittedName>
        <fullName evidence="9">Type IV pilus assembly protein PilC</fullName>
    </submittedName>
</protein>
<dbReference type="PANTHER" id="PTHR30012">
    <property type="entry name" value="GENERAL SECRETION PATHWAY PROTEIN"/>
    <property type="match status" value="1"/>
</dbReference>
<evidence type="ECO:0000256" key="6">
    <source>
        <dbReference type="ARBA" id="ARBA00023136"/>
    </source>
</evidence>
<evidence type="ECO:0000256" key="7">
    <source>
        <dbReference type="SAM" id="Phobius"/>
    </source>
</evidence>